<comment type="caution">
    <text evidence="1">The sequence shown here is derived from an EMBL/GenBank/DDBJ whole genome shotgun (WGS) entry which is preliminary data.</text>
</comment>
<organism evidence="1 2">
    <name type="scientific">Bradyrhizobium rifense</name>
    <dbReference type="NCBI Taxonomy" id="515499"/>
    <lineage>
        <taxon>Bacteria</taxon>
        <taxon>Pseudomonadati</taxon>
        <taxon>Pseudomonadota</taxon>
        <taxon>Alphaproteobacteria</taxon>
        <taxon>Hyphomicrobiales</taxon>
        <taxon>Nitrobacteraceae</taxon>
        <taxon>Bradyrhizobium</taxon>
    </lineage>
</organism>
<dbReference type="EMBL" id="VSSS01000084">
    <property type="protein sequence ID" value="TYL85657.1"/>
    <property type="molecule type" value="Genomic_DNA"/>
</dbReference>
<evidence type="ECO:0000313" key="1">
    <source>
        <dbReference type="EMBL" id="TYL85657.1"/>
    </source>
</evidence>
<accession>A0A5D3K6Y6</accession>
<dbReference type="Proteomes" id="UP000324758">
    <property type="component" value="Unassembled WGS sequence"/>
</dbReference>
<proteinExistence type="predicted"/>
<dbReference type="AlphaFoldDB" id="A0A5D3K6Y6"/>
<evidence type="ECO:0008006" key="3">
    <source>
        <dbReference type="Google" id="ProtNLM"/>
    </source>
</evidence>
<name>A0A5D3K6Y6_9BRAD</name>
<reference evidence="1 2" key="1">
    <citation type="submission" date="2019-08" db="EMBL/GenBank/DDBJ databases">
        <title>Bradyrhizobium hipponensis sp. nov., a rhizobium isolated from a Lupinus angustifolius root nodule in Tunisia.</title>
        <authorList>
            <person name="Off K."/>
            <person name="Rejili M."/>
            <person name="Mars M."/>
            <person name="Brachmann A."/>
            <person name="Marin M."/>
        </authorList>
    </citation>
    <scope>NUCLEOTIDE SEQUENCE [LARGE SCALE GENOMIC DNA]</scope>
    <source>
        <strain evidence="1 2">CTAW71</strain>
    </source>
</reference>
<sequence length="67" mass="7027">MGIAKYEIIGRDGAWRIRHDGKAENEYATKEAAFEAAVAAASIALREGHDVTVTAPSSETATGAPPK</sequence>
<protein>
    <recommendedName>
        <fullName evidence="3">DUF2188 domain-containing protein</fullName>
    </recommendedName>
</protein>
<dbReference type="RefSeq" id="WP_148778304.1">
    <property type="nucleotide sequence ID" value="NZ_VSSS01000084.1"/>
</dbReference>
<evidence type="ECO:0000313" key="2">
    <source>
        <dbReference type="Proteomes" id="UP000324758"/>
    </source>
</evidence>
<keyword evidence="2" id="KW-1185">Reference proteome</keyword>
<gene>
    <name evidence="1" type="ORF">FXB40_43145</name>
</gene>